<evidence type="ECO:0000313" key="3">
    <source>
        <dbReference type="EMBL" id="WXA13190.1"/>
    </source>
</evidence>
<dbReference type="SUPFAM" id="SSF54427">
    <property type="entry name" value="NTF2-like"/>
    <property type="match status" value="1"/>
</dbReference>
<dbReference type="Gene3D" id="3.10.450.50">
    <property type="match status" value="1"/>
</dbReference>
<proteinExistence type="predicted"/>
<evidence type="ECO:0000313" key="2">
    <source>
        <dbReference type="EMBL" id="WXA01650.1"/>
    </source>
</evidence>
<dbReference type="PANTHER" id="PTHR38436">
    <property type="entry name" value="POLYKETIDE CYCLASE SNOAL-LIKE DOMAIN"/>
    <property type="match status" value="1"/>
</dbReference>
<dbReference type="KEGG" id="mcaa:R3L15_13830"/>
<keyword evidence="1" id="KW-0175">Coiled coil</keyword>
<reference evidence="3 4" key="1">
    <citation type="submission" date="2023-10" db="EMBL/GenBank/DDBJ databases">
        <title>Culture-based analysis of two novel bacteria associated with mangrove crab gills.</title>
        <authorList>
            <person name="Yang X."/>
            <person name="Garuglieri E."/>
            <person name="Van Goethem M.W."/>
            <person name="Fusi M."/>
            <person name="Marasco R."/>
            <person name="Daffonchio D.G."/>
        </authorList>
    </citation>
    <scope>NUCLEOTIDE SEQUENCE</scope>
    <source>
        <strain evidence="3">UG2-1</strain>
        <strain evidence="2">UG2-2</strain>
        <strain evidence="4">UG2_2</strain>
    </source>
</reference>
<dbReference type="Pfam" id="PF07366">
    <property type="entry name" value="SnoaL"/>
    <property type="match status" value="1"/>
</dbReference>
<gene>
    <name evidence="3" type="ORF">R3L15_13830</name>
    <name evidence="2" type="ORF">R3L16_07760</name>
</gene>
<sequence>MKTNFKTLSKVVAVVSFAVFLTNCTNNSTELQSKIKTLEAELQTYKDAETKTQQRLMVFDTLDYEFYTNQKWDKFSHSHASDIVVYNADGSISKGLYPAHITDLKPMFVFAPDTRIENHPVKFGNGDWIAVIGELKGAFTKPMPIGDGKTIAPTGKKFKLRMATIAHWKDGKMTEEYLFYDNQDFMKQIGLAQ</sequence>
<evidence type="ECO:0000256" key="1">
    <source>
        <dbReference type="SAM" id="Coils"/>
    </source>
</evidence>
<accession>A0AAU6P879</accession>
<name>A0AAU6P879_9FLAO</name>
<protein>
    <submittedName>
        <fullName evidence="3">Ester cyclase</fullName>
    </submittedName>
</protein>
<dbReference type="Proteomes" id="UP001368318">
    <property type="component" value="Chromosome"/>
</dbReference>
<dbReference type="InterPro" id="IPR032710">
    <property type="entry name" value="NTF2-like_dom_sf"/>
</dbReference>
<dbReference type="EMBL" id="CP136925">
    <property type="protein sequence ID" value="WXA13190.1"/>
    <property type="molecule type" value="Genomic_DNA"/>
</dbReference>
<dbReference type="GO" id="GO:0030638">
    <property type="term" value="P:polyketide metabolic process"/>
    <property type="evidence" value="ECO:0007669"/>
    <property type="project" value="InterPro"/>
</dbReference>
<keyword evidence="4" id="KW-1185">Reference proteome</keyword>
<dbReference type="PANTHER" id="PTHR38436:SF1">
    <property type="entry name" value="ESTER CYCLASE"/>
    <property type="match status" value="1"/>
</dbReference>
<dbReference type="EMBL" id="CP136924">
    <property type="protein sequence ID" value="WXA01650.1"/>
    <property type="molecule type" value="Genomic_DNA"/>
</dbReference>
<dbReference type="AlphaFoldDB" id="A0AAU6P879"/>
<evidence type="ECO:0000313" key="4">
    <source>
        <dbReference type="Proteomes" id="UP001368318"/>
    </source>
</evidence>
<organism evidence="3">
    <name type="scientific">Mangrovimonas cancribranchiae</name>
    <dbReference type="NCBI Taxonomy" id="3080055"/>
    <lineage>
        <taxon>Bacteria</taxon>
        <taxon>Pseudomonadati</taxon>
        <taxon>Bacteroidota</taxon>
        <taxon>Flavobacteriia</taxon>
        <taxon>Flavobacteriales</taxon>
        <taxon>Flavobacteriaceae</taxon>
        <taxon>Mangrovimonas</taxon>
    </lineage>
</organism>
<dbReference type="InterPro" id="IPR009959">
    <property type="entry name" value="Cyclase_SnoaL-like"/>
</dbReference>
<dbReference type="RefSeq" id="WP_338732370.1">
    <property type="nucleotide sequence ID" value="NZ_CP136924.1"/>
</dbReference>
<feature type="coiled-coil region" evidence="1">
    <location>
        <begin position="21"/>
        <end position="55"/>
    </location>
</feature>